<keyword evidence="7 11" id="KW-0418">Kinase</keyword>
<evidence type="ECO:0000256" key="6">
    <source>
        <dbReference type="ARBA" id="ARBA00022741"/>
    </source>
</evidence>
<evidence type="ECO:0000256" key="4">
    <source>
        <dbReference type="ARBA" id="ARBA00022490"/>
    </source>
</evidence>
<dbReference type="EMBL" id="JADIMS010000122">
    <property type="protein sequence ID" value="MBO8450768.1"/>
    <property type="molecule type" value="Genomic_DNA"/>
</dbReference>
<dbReference type="Pfam" id="PF13189">
    <property type="entry name" value="Cytidylate_kin2"/>
    <property type="match status" value="1"/>
</dbReference>
<dbReference type="CDD" id="cd02020">
    <property type="entry name" value="CMPK"/>
    <property type="match status" value="1"/>
</dbReference>
<dbReference type="GO" id="GO:0005737">
    <property type="term" value="C:cytoplasm"/>
    <property type="evidence" value="ECO:0007669"/>
    <property type="project" value="UniProtKB-SubCell"/>
</dbReference>
<evidence type="ECO:0000256" key="2">
    <source>
        <dbReference type="ARBA" id="ARBA00011005"/>
    </source>
</evidence>
<dbReference type="GO" id="GO:0006139">
    <property type="term" value="P:nucleobase-containing compound metabolic process"/>
    <property type="evidence" value="ECO:0007669"/>
    <property type="project" value="InterPro"/>
</dbReference>
<evidence type="ECO:0000256" key="7">
    <source>
        <dbReference type="ARBA" id="ARBA00022777"/>
    </source>
</evidence>
<dbReference type="AlphaFoldDB" id="A0A9D9HHI7"/>
<proteinExistence type="inferred from homology"/>
<comment type="subcellular location">
    <subcellularLocation>
        <location evidence="1">Cytoplasm</location>
    </subcellularLocation>
</comment>
<evidence type="ECO:0000256" key="8">
    <source>
        <dbReference type="ARBA" id="ARBA00022840"/>
    </source>
</evidence>
<comment type="catalytic activity">
    <reaction evidence="10">
        <text>CMP + ATP = CDP + ADP</text>
        <dbReference type="Rhea" id="RHEA:11600"/>
        <dbReference type="ChEBI" id="CHEBI:30616"/>
        <dbReference type="ChEBI" id="CHEBI:58069"/>
        <dbReference type="ChEBI" id="CHEBI:60377"/>
        <dbReference type="ChEBI" id="CHEBI:456216"/>
        <dbReference type="EC" id="2.7.4.25"/>
    </reaction>
</comment>
<reference evidence="11" key="2">
    <citation type="journal article" date="2021" name="PeerJ">
        <title>Extensive microbial diversity within the chicken gut microbiome revealed by metagenomics and culture.</title>
        <authorList>
            <person name="Gilroy R."/>
            <person name="Ravi A."/>
            <person name="Getino M."/>
            <person name="Pursley I."/>
            <person name="Horton D.L."/>
            <person name="Alikhan N.F."/>
            <person name="Baker D."/>
            <person name="Gharbi K."/>
            <person name="Hall N."/>
            <person name="Watson M."/>
            <person name="Adriaenssens E.M."/>
            <person name="Foster-Nyarko E."/>
            <person name="Jarju S."/>
            <person name="Secka A."/>
            <person name="Antonio M."/>
            <person name="Oren A."/>
            <person name="Chaudhuri R.R."/>
            <person name="La Ragione R."/>
            <person name="Hildebrand F."/>
            <person name="Pallen M.J."/>
        </authorList>
    </citation>
    <scope>NUCLEOTIDE SEQUENCE</scope>
    <source>
        <strain evidence="11">B3-4054</strain>
    </source>
</reference>
<comment type="catalytic activity">
    <reaction evidence="9">
        <text>dCMP + ATP = dCDP + ADP</text>
        <dbReference type="Rhea" id="RHEA:25094"/>
        <dbReference type="ChEBI" id="CHEBI:30616"/>
        <dbReference type="ChEBI" id="CHEBI:57566"/>
        <dbReference type="ChEBI" id="CHEBI:58593"/>
        <dbReference type="ChEBI" id="CHEBI:456216"/>
        <dbReference type="EC" id="2.7.4.25"/>
    </reaction>
</comment>
<protein>
    <recommendedName>
        <fullName evidence="3">(d)CMP kinase</fullName>
        <ecNumber evidence="3">2.7.4.25</ecNumber>
    </recommendedName>
</protein>
<dbReference type="GO" id="GO:0036431">
    <property type="term" value="F:dCMP kinase activity"/>
    <property type="evidence" value="ECO:0007669"/>
    <property type="project" value="InterPro"/>
</dbReference>
<dbReference type="InterPro" id="IPR011892">
    <property type="entry name" value="Cyt_kin_arch"/>
</dbReference>
<evidence type="ECO:0000256" key="3">
    <source>
        <dbReference type="ARBA" id="ARBA00012906"/>
    </source>
</evidence>
<keyword evidence="5" id="KW-0808">Transferase</keyword>
<keyword evidence="8" id="KW-0067">ATP-binding</keyword>
<evidence type="ECO:0000256" key="1">
    <source>
        <dbReference type="ARBA" id="ARBA00004496"/>
    </source>
</evidence>
<evidence type="ECO:0000313" key="12">
    <source>
        <dbReference type="Proteomes" id="UP000823616"/>
    </source>
</evidence>
<organism evidence="11 12">
    <name type="scientific">Candidatus Avitreponema avistercoris</name>
    <dbReference type="NCBI Taxonomy" id="2840705"/>
    <lineage>
        <taxon>Bacteria</taxon>
        <taxon>Pseudomonadati</taxon>
        <taxon>Spirochaetota</taxon>
        <taxon>Spirochaetia</taxon>
        <taxon>Spirochaetales</taxon>
        <taxon>Candidatus Avitreponema</taxon>
    </lineage>
</organism>
<evidence type="ECO:0000256" key="5">
    <source>
        <dbReference type="ARBA" id="ARBA00022679"/>
    </source>
</evidence>
<evidence type="ECO:0000313" key="11">
    <source>
        <dbReference type="EMBL" id="MBO8450768.1"/>
    </source>
</evidence>
<name>A0A9D9HHI7_9SPIR</name>
<dbReference type="SUPFAM" id="SSF52540">
    <property type="entry name" value="P-loop containing nucleoside triphosphate hydrolases"/>
    <property type="match status" value="1"/>
</dbReference>
<gene>
    <name evidence="11" type="ORF">IAA96_06650</name>
</gene>
<dbReference type="NCBIfam" id="TIGR02173">
    <property type="entry name" value="cyt_kin_arch"/>
    <property type="match status" value="1"/>
</dbReference>
<keyword evidence="6" id="KW-0547">Nucleotide-binding</keyword>
<reference evidence="11" key="1">
    <citation type="submission" date="2020-10" db="EMBL/GenBank/DDBJ databases">
        <authorList>
            <person name="Gilroy R."/>
        </authorList>
    </citation>
    <scope>NUCLEOTIDE SEQUENCE</scope>
    <source>
        <strain evidence="11">B3-4054</strain>
    </source>
</reference>
<dbReference type="InterPro" id="IPR011994">
    <property type="entry name" value="Cytidylate_kinase_dom"/>
</dbReference>
<dbReference type="GO" id="GO:0005524">
    <property type="term" value="F:ATP binding"/>
    <property type="evidence" value="ECO:0007669"/>
    <property type="project" value="UniProtKB-KW"/>
</dbReference>
<accession>A0A9D9HHI7</accession>
<sequence length="190" mass="21166">MNGKQRFRPVPGREVRVAISGRSGCGNTTVSRLLAETLGVTLINYTFRNIAAETGVSLADILEKAKTDFSYDKTVDTRQVELARQGSCVLGSRLAIWMLPEADLKVFLSASPRVRAERILRREGGTLEEILRFTEMRDQADSARYQELYRINNQDISAADLVVDTEQELPEAIVGRITEVLLERGLIAPV</sequence>
<dbReference type="EC" id="2.7.4.25" evidence="3"/>
<dbReference type="Proteomes" id="UP000823616">
    <property type="component" value="Unassembled WGS sequence"/>
</dbReference>
<dbReference type="InterPro" id="IPR027417">
    <property type="entry name" value="P-loop_NTPase"/>
</dbReference>
<evidence type="ECO:0000256" key="10">
    <source>
        <dbReference type="ARBA" id="ARBA00048478"/>
    </source>
</evidence>
<keyword evidence="4" id="KW-0963">Cytoplasm</keyword>
<evidence type="ECO:0000256" key="9">
    <source>
        <dbReference type="ARBA" id="ARBA00047615"/>
    </source>
</evidence>
<comment type="similarity">
    <text evidence="2">Belongs to the cytidylate kinase family. Type 2 subfamily.</text>
</comment>
<dbReference type="Gene3D" id="3.40.50.300">
    <property type="entry name" value="P-loop containing nucleotide triphosphate hydrolases"/>
    <property type="match status" value="1"/>
</dbReference>
<comment type="caution">
    <text evidence="11">The sequence shown here is derived from an EMBL/GenBank/DDBJ whole genome shotgun (WGS) entry which is preliminary data.</text>
</comment>